<dbReference type="EMBL" id="AAXB02000024">
    <property type="protein sequence ID" value="EDM61769.1"/>
    <property type="molecule type" value="Genomic_DNA"/>
</dbReference>
<comment type="caution">
    <text evidence="1">The sequence shown here is derived from an EMBL/GenBank/DDBJ whole genome shotgun (WGS) entry which is preliminary data.</text>
</comment>
<evidence type="ECO:0000313" key="2">
    <source>
        <dbReference type="Proteomes" id="UP000004016"/>
    </source>
</evidence>
<gene>
    <name evidence="1" type="ORF">DORLON_02870</name>
</gene>
<evidence type="ECO:0000313" key="1">
    <source>
        <dbReference type="EMBL" id="EDM61769.1"/>
    </source>
</evidence>
<reference evidence="1 2" key="1">
    <citation type="submission" date="2007-03" db="EMBL/GenBank/DDBJ databases">
        <authorList>
            <person name="Fulton L."/>
            <person name="Clifton S."/>
            <person name="Fulton B."/>
            <person name="Xu J."/>
            <person name="Minx P."/>
            <person name="Pepin K.H."/>
            <person name="Johnson M."/>
            <person name="Thiruvilangam P."/>
            <person name="Bhonagiri V."/>
            <person name="Nash W.E."/>
            <person name="Mardis E.R."/>
            <person name="Wilson R.K."/>
        </authorList>
    </citation>
    <scope>NUCLEOTIDE SEQUENCE [LARGE SCALE GENOMIC DNA]</scope>
    <source>
        <strain evidence="1 2">DSM 13814</strain>
    </source>
</reference>
<reference evidence="1 2" key="2">
    <citation type="submission" date="2007-04" db="EMBL/GenBank/DDBJ databases">
        <title>Draft genome sequence of Dorea longicatena (DSM 13814).</title>
        <authorList>
            <person name="Sudarsanam P."/>
            <person name="Ley R."/>
            <person name="Guruge J."/>
            <person name="Turnbaugh P.J."/>
            <person name="Mahowald M."/>
            <person name="Liep D."/>
            <person name="Gordon J."/>
        </authorList>
    </citation>
    <scope>NUCLEOTIDE SEQUENCE [LARGE SCALE GENOMIC DNA]</scope>
    <source>
        <strain evidence="1 2">DSM 13814</strain>
    </source>
</reference>
<organism evidence="1 2">
    <name type="scientific">Dorea longicatena DSM 13814</name>
    <dbReference type="NCBI Taxonomy" id="411462"/>
    <lineage>
        <taxon>Bacteria</taxon>
        <taxon>Bacillati</taxon>
        <taxon>Bacillota</taxon>
        <taxon>Clostridia</taxon>
        <taxon>Lachnospirales</taxon>
        <taxon>Lachnospiraceae</taxon>
        <taxon>Dorea</taxon>
    </lineage>
</organism>
<name>A6BKL4_9FIRM</name>
<accession>A6BKL4</accession>
<protein>
    <submittedName>
        <fullName evidence="1">Uncharacterized protein</fullName>
    </submittedName>
</protein>
<dbReference type="Proteomes" id="UP000004016">
    <property type="component" value="Unassembled WGS sequence"/>
</dbReference>
<dbReference type="AlphaFoldDB" id="A6BKL4"/>
<dbReference type="HOGENOM" id="CLU_3117245_0_0_9"/>
<sequence>MRKSTKPLRNLQGFCKKLQKIIKTVKNILPDTLVCFTIVKDKGVREKQMA</sequence>
<proteinExistence type="predicted"/>